<reference evidence="2 3" key="1">
    <citation type="submission" date="2023-07" db="EMBL/GenBank/DDBJ databases">
        <title>Genomic Encyclopedia of Type Strains, Phase IV (KMG-IV): sequencing the most valuable type-strain genomes for metagenomic binning, comparative biology and taxonomic classification.</title>
        <authorList>
            <person name="Goeker M."/>
        </authorList>
    </citation>
    <scope>NUCLEOTIDE SEQUENCE [LARGE SCALE GENOMIC DNA]</scope>
    <source>
        <strain evidence="2 3">DSM 23494</strain>
    </source>
</reference>
<protein>
    <submittedName>
        <fullName evidence="2">D-serine deaminase-like pyridoxal phosphate-dependent protein</fullName>
    </submittedName>
</protein>
<name>A0ABU0APQ2_9BACI</name>
<dbReference type="InterPro" id="IPR029066">
    <property type="entry name" value="PLP-binding_barrel"/>
</dbReference>
<proteinExistence type="predicted"/>
<accession>A0ABU0APQ2</accession>
<keyword evidence="3" id="KW-1185">Reference proteome</keyword>
<evidence type="ECO:0000259" key="1">
    <source>
        <dbReference type="Pfam" id="PF01168"/>
    </source>
</evidence>
<evidence type="ECO:0000313" key="2">
    <source>
        <dbReference type="EMBL" id="MDQ0273264.1"/>
    </source>
</evidence>
<organism evidence="2 3">
    <name type="scientific">Cytobacillus purgationiresistens</name>
    <dbReference type="NCBI Taxonomy" id="863449"/>
    <lineage>
        <taxon>Bacteria</taxon>
        <taxon>Bacillati</taxon>
        <taxon>Bacillota</taxon>
        <taxon>Bacilli</taxon>
        <taxon>Bacillales</taxon>
        <taxon>Bacillaceae</taxon>
        <taxon>Cytobacillus</taxon>
    </lineage>
</organism>
<feature type="domain" description="Alanine racemase N-terminal" evidence="1">
    <location>
        <begin position="18"/>
        <end position="192"/>
    </location>
</feature>
<dbReference type="SUPFAM" id="SSF51419">
    <property type="entry name" value="PLP-binding barrel"/>
    <property type="match status" value="1"/>
</dbReference>
<dbReference type="CDD" id="cd06813">
    <property type="entry name" value="PLPDE_III_DSD_D-TA_like_2"/>
    <property type="match status" value="1"/>
</dbReference>
<evidence type="ECO:0000313" key="3">
    <source>
        <dbReference type="Proteomes" id="UP001238088"/>
    </source>
</evidence>
<dbReference type="PANTHER" id="PTHR28004">
    <property type="entry name" value="ZGC:162816-RELATED"/>
    <property type="match status" value="1"/>
</dbReference>
<dbReference type="EMBL" id="JAUSUB010000036">
    <property type="protein sequence ID" value="MDQ0273264.1"/>
    <property type="molecule type" value="Genomic_DNA"/>
</dbReference>
<dbReference type="PANTHER" id="PTHR28004:SF2">
    <property type="entry name" value="D-SERINE DEHYDRATASE"/>
    <property type="match status" value="1"/>
</dbReference>
<dbReference type="Proteomes" id="UP001238088">
    <property type="component" value="Unassembled WGS sequence"/>
</dbReference>
<dbReference type="InterPro" id="IPR001608">
    <property type="entry name" value="Ala_racemase_N"/>
</dbReference>
<comment type="caution">
    <text evidence="2">The sequence shown here is derived from an EMBL/GenBank/DDBJ whole genome shotgun (WGS) entry which is preliminary data.</text>
</comment>
<gene>
    <name evidence="2" type="ORF">J2S17_005196</name>
</gene>
<sequence>MISKDMIKNEKCPNLFLDLDALDKNCQEIANKSRGKTIRIATKSIRSVKVLRRILQSHPIYKGVMSFTSTEALFLIEKGFDDILIGYPSWDEKALSRISLIKEEQAKVICMVDSIEQVEYLNHIAHNSDGTLNICIDIDMSTNIAGFHFGVRRSPLTRSEQVLALVNKVMGYPHLQFKGVMGYEAQIAGVGDNAPSSHIKNKMITLMKKKSIVEVKARRSDILAVLKAQGLIPDLVNGGGTGSLKTTAMEDGITEITVGSGFYSPLLFDSYRDLQYEPALYFALPIVRKPGPHLYTCLGGGYVASGTPGIDKLPLPVIPAGAKLLPMEGAGEVQTPIFYDKDFLHLGDPVIFRPAKAGEICERFPEILCFSNGELVDRFETYRGDGVCFL</sequence>
<dbReference type="Pfam" id="PF01168">
    <property type="entry name" value="Ala_racemase_N"/>
    <property type="match status" value="1"/>
</dbReference>
<dbReference type="InterPro" id="IPR051466">
    <property type="entry name" value="D-amino_acid_metab_enzyme"/>
</dbReference>
<dbReference type="Gene3D" id="3.20.20.10">
    <property type="entry name" value="Alanine racemase"/>
    <property type="match status" value="1"/>
</dbReference>